<keyword evidence="3" id="KW-0378">Hydrolase</keyword>
<dbReference type="EMBL" id="FRBT01000002">
    <property type="protein sequence ID" value="SHL83037.1"/>
    <property type="molecule type" value="Genomic_DNA"/>
</dbReference>
<evidence type="ECO:0000256" key="5">
    <source>
        <dbReference type="ARBA" id="ARBA00023049"/>
    </source>
</evidence>
<dbReference type="InterPro" id="IPR025657">
    <property type="entry name" value="RadC_JAB"/>
</dbReference>
<keyword evidence="4" id="KW-0862">Zinc</keyword>
<protein>
    <submittedName>
        <fullName evidence="7">RadC-like JAB domain-containing protein</fullName>
    </submittedName>
</protein>
<dbReference type="PROSITE" id="PS50249">
    <property type="entry name" value="MPN"/>
    <property type="match status" value="1"/>
</dbReference>
<dbReference type="PROSITE" id="PS01302">
    <property type="entry name" value="UPF0758"/>
    <property type="match status" value="1"/>
</dbReference>
<keyword evidence="5" id="KW-0482">Metalloprotease</keyword>
<dbReference type="PANTHER" id="PTHR30471">
    <property type="entry name" value="DNA REPAIR PROTEIN RADC"/>
    <property type="match status" value="1"/>
</dbReference>
<dbReference type="GO" id="GO:0008237">
    <property type="term" value="F:metallopeptidase activity"/>
    <property type="evidence" value="ECO:0007669"/>
    <property type="project" value="UniProtKB-KW"/>
</dbReference>
<keyword evidence="1" id="KW-0645">Protease</keyword>
<accession>A0A1M7DUC4</accession>
<name>A0A1M7DUC4_9FLAO</name>
<keyword evidence="8" id="KW-1185">Reference proteome</keyword>
<feature type="domain" description="MPN" evidence="6">
    <location>
        <begin position="19"/>
        <end position="144"/>
    </location>
</feature>
<dbReference type="CDD" id="cd08071">
    <property type="entry name" value="MPN_DUF2466"/>
    <property type="match status" value="1"/>
</dbReference>
<dbReference type="GO" id="GO:0006508">
    <property type="term" value="P:proteolysis"/>
    <property type="evidence" value="ECO:0007669"/>
    <property type="project" value="UniProtKB-KW"/>
</dbReference>
<dbReference type="InterPro" id="IPR037518">
    <property type="entry name" value="MPN"/>
</dbReference>
<dbReference type="OrthoDB" id="9804482at2"/>
<evidence type="ECO:0000313" key="7">
    <source>
        <dbReference type="EMBL" id="SHL83037.1"/>
    </source>
</evidence>
<dbReference type="GO" id="GO:0046872">
    <property type="term" value="F:metal ion binding"/>
    <property type="evidence" value="ECO:0007669"/>
    <property type="project" value="UniProtKB-KW"/>
</dbReference>
<organism evidence="7 8">
    <name type="scientific">Flavobacterium chilense</name>
    <dbReference type="NCBI Taxonomy" id="946677"/>
    <lineage>
        <taxon>Bacteria</taxon>
        <taxon>Pseudomonadati</taxon>
        <taxon>Bacteroidota</taxon>
        <taxon>Flavobacteriia</taxon>
        <taxon>Flavobacteriales</taxon>
        <taxon>Flavobacteriaceae</taxon>
        <taxon>Flavobacterium</taxon>
    </lineage>
</organism>
<evidence type="ECO:0000313" key="8">
    <source>
        <dbReference type="Proteomes" id="UP000184028"/>
    </source>
</evidence>
<dbReference type="Pfam" id="PF04002">
    <property type="entry name" value="RadC"/>
    <property type="match status" value="1"/>
</dbReference>
<gene>
    <name evidence="7" type="ORF">SAMN05444484_102727</name>
</gene>
<keyword evidence="2" id="KW-0479">Metal-binding</keyword>
<dbReference type="Proteomes" id="UP000184028">
    <property type="component" value="Unassembled WGS sequence"/>
</dbReference>
<evidence type="ECO:0000256" key="4">
    <source>
        <dbReference type="ARBA" id="ARBA00022833"/>
    </source>
</evidence>
<dbReference type="SUPFAM" id="SSF102712">
    <property type="entry name" value="JAB1/MPN domain"/>
    <property type="match status" value="1"/>
</dbReference>
<evidence type="ECO:0000259" key="6">
    <source>
        <dbReference type="PROSITE" id="PS50249"/>
    </source>
</evidence>
<dbReference type="STRING" id="946677.SAMN05444484_102727"/>
<reference evidence="8" key="1">
    <citation type="submission" date="2016-11" db="EMBL/GenBank/DDBJ databases">
        <authorList>
            <person name="Varghese N."/>
            <person name="Submissions S."/>
        </authorList>
    </citation>
    <scope>NUCLEOTIDE SEQUENCE [LARGE SCALE GENOMIC DNA]</scope>
    <source>
        <strain evidence="8">DSM 24724</strain>
    </source>
</reference>
<dbReference type="InterPro" id="IPR020891">
    <property type="entry name" value="UPF0758_CS"/>
</dbReference>
<dbReference type="InterPro" id="IPR001405">
    <property type="entry name" value="UPF0758"/>
</dbReference>
<dbReference type="AlphaFoldDB" id="A0A1M7DUC4"/>
<proteinExistence type="predicted"/>
<evidence type="ECO:0000256" key="3">
    <source>
        <dbReference type="ARBA" id="ARBA00022801"/>
    </source>
</evidence>
<dbReference type="RefSeq" id="WP_068842154.1">
    <property type="nucleotide sequence ID" value="NZ_FRBT01000002.1"/>
</dbReference>
<dbReference type="PANTHER" id="PTHR30471:SF3">
    <property type="entry name" value="UPF0758 PROTEIN YEES-RELATED"/>
    <property type="match status" value="1"/>
</dbReference>
<evidence type="ECO:0000256" key="2">
    <source>
        <dbReference type="ARBA" id="ARBA00022723"/>
    </source>
</evidence>
<evidence type="ECO:0000256" key="1">
    <source>
        <dbReference type="ARBA" id="ARBA00022670"/>
    </source>
</evidence>
<sequence>MEVAEINVSYSTNQTEKIKLTNCRQTFEFILSQWNTDIIEFQEECKVILLNRANFVLGIYELSKGGTSGTIVDIRIVLGIALKCNASGIILAHNHPSGNLMPSEADKKITRRLKDACDLLDIPLIDHFIISRISFFSFVQDGFM</sequence>
<dbReference type="Gene3D" id="3.40.140.10">
    <property type="entry name" value="Cytidine Deaminase, domain 2"/>
    <property type="match status" value="1"/>
</dbReference>